<sequence length="328" mass="36528">MSFISNPSLVINGVLADLTQLIQDIKQRHKIPGNQIGCYDNVRVVHNGIENNTAKIQQRGNIDIAWIGSGEMSLIDHEERNHTVIFANATHLPKRRFIVLYGFEDEAEPFVASQVDEVVMKILLVVVHNQSQPEPEVHPDLDRFLAAYQACNLLDQIPHSGDPEIQWRGGARPNQNWKLDQLRRSWNRSLANLARDSSPAVASREISNCLAQLSICNTFNPPWNKDRKDAISCCAEFAMPFPAREMAGEFVGMLPGVQNSKVEGSPPQKVPNILFLGVVVRTSKGFIIGGVDCMSCVCFKMERLGVFTMGEVSSITKLSLKITFLFDG</sequence>
<gene>
    <name evidence="1" type="ORF">WICPIJ_006723</name>
</gene>
<dbReference type="EMBL" id="JAEUBG010003780">
    <property type="protein sequence ID" value="KAH3682308.1"/>
    <property type="molecule type" value="Genomic_DNA"/>
</dbReference>
<dbReference type="AlphaFoldDB" id="A0A9P8TJY5"/>
<protein>
    <submittedName>
        <fullName evidence="1">Uncharacterized protein</fullName>
    </submittedName>
</protein>
<organism evidence="1 2">
    <name type="scientific">Wickerhamomyces pijperi</name>
    <name type="common">Yeast</name>
    <name type="synonym">Pichia pijperi</name>
    <dbReference type="NCBI Taxonomy" id="599730"/>
    <lineage>
        <taxon>Eukaryota</taxon>
        <taxon>Fungi</taxon>
        <taxon>Dikarya</taxon>
        <taxon>Ascomycota</taxon>
        <taxon>Saccharomycotina</taxon>
        <taxon>Saccharomycetes</taxon>
        <taxon>Phaffomycetales</taxon>
        <taxon>Wickerhamomycetaceae</taxon>
        <taxon>Wickerhamomyces</taxon>
    </lineage>
</organism>
<evidence type="ECO:0000313" key="2">
    <source>
        <dbReference type="Proteomes" id="UP000774326"/>
    </source>
</evidence>
<proteinExistence type="predicted"/>
<evidence type="ECO:0000313" key="1">
    <source>
        <dbReference type="EMBL" id="KAH3682308.1"/>
    </source>
</evidence>
<reference evidence="1" key="1">
    <citation type="journal article" date="2021" name="Open Biol.">
        <title>Shared evolutionary footprints suggest mitochondrial oxidative damage underlies multiple complex I losses in fungi.</title>
        <authorList>
            <person name="Schikora-Tamarit M.A."/>
            <person name="Marcet-Houben M."/>
            <person name="Nosek J."/>
            <person name="Gabaldon T."/>
        </authorList>
    </citation>
    <scope>NUCLEOTIDE SEQUENCE</scope>
    <source>
        <strain evidence="1">CBS2887</strain>
    </source>
</reference>
<keyword evidence="2" id="KW-1185">Reference proteome</keyword>
<accession>A0A9P8TJY5</accession>
<dbReference type="Proteomes" id="UP000774326">
    <property type="component" value="Unassembled WGS sequence"/>
</dbReference>
<name>A0A9P8TJY5_WICPI</name>
<reference evidence="1" key="2">
    <citation type="submission" date="2021-01" db="EMBL/GenBank/DDBJ databases">
        <authorList>
            <person name="Schikora-Tamarit M.A."/>
        </authorList>
    </citation>
    <scope>NUCLEOTIDE SEQUENCE</scope>
    <source>
        <strain evidence="1">CBS2887</strain>
    </source>
</reference>
<comment type="caution">
    <text evidence="1">The sequence shown here is derived from an EMBL/GenBank/DDBJ whole genome shotgun (WGS) entry which is preliminary data.</text>
</comment>